<comment type="caution">
    <text evidence="10">Lacks conserved residue(s) required for the propagation of feature annotation.</text>
</comment>
<feature type="transmembrane region" description="Helical" evidence="10">
    <location>
        <begin position="122"/>
        <end position="146"/>
    </location>
</feature>
<dbReference type="PANTHER" id="PTHR30413">
    <property type="entry name" value="INNER MEMBRANE TRANSPORT PERMEASE"/>
    <property type="match status" value="1"/>
</dbReference>
<proteinExistence type="inferred from homology"/>
<evidence type="ECO:0000256" key="6">
    <source>
        <dbReference type="ARBA" id="ARBA00022692"/>
    </source>
</evidence>
<keyword evidence="8 10" id="KW-1133">Transmembrane helix</keyword>
<dbReference type="OrthoDB" id="9794365at2"/>
<evidence type="ECO:0000256" key="10">
    <source>
        <dbReference type="RuleBase" id="RU361157"/>
    </source>
</evidence>
<dbReference type="InterPro" id="IPR013525">
    <property type="entry name" value="ABC2_TM"/>
</dbReference>
<feature type="domain" description="ABC transmembrane type-2" evidence="11">
    <location>
        <begin position="12"/>
        <end position="236"/>
    </location>
</feature>
<keyword evidence="6 10" id="KW-0812">Transmembrane</keyword>
<keyword evidence="7" id="KW-0972">Capsule biogenesis/degradation</keyword>
<dbReference type="InterPro" id="IPR000412">
    <property type="entry name" value="ABC_2_transport"/>
</dbReference>
<dbReference type="AlphaFoldDB" id="A0A2S6CTH5"/>
<dbReference type="PROSITE" id="PS51012">
    <property type="entry name" value="ABC_TM2"/>
    <property type="match status" value="1"/>
</dbReference>
<keyword evidence="5" id="KW-0762">Sugar transport</keyword>
<feature type="transmembrane region" description="Helical" evidence="10">
    <location>
        <begin position="93"/>
        <end position="116"/>
    </location>
</feature>
<dbReference type="Proteomes" id="UP000239589">
    <property type="component" value="Unassembled WGS sequence"/>
</dbReference>
<evidence type="ECO:0000256" key="4">
    <source>
        <dbReference type="ARBA" id="ARBA00022475"/>
    </source>
</evidence>
<accession>A0A2S6CTH5</accession>
<evidence type="ECO:0000256" key="2">
    <source>
        <dbReference type="ARBA" id="ARBA00007783"/>
    </source>
</evidence>
<keyword evidence="9 10" id="KW-0472">Membrane</keyword>
<comment type="caution">
    <text evidence="12">The sequence shown here is derived from an EMBL/GenBank/DDBJ whole genome shotgun (WGS) entry which is preliminary data.</text>
</comment>
<evidence type="ECO:0000313" key="12">
    <source>
        <dbReference type="EMBL" id="PPJ63029.1"/>
    </source>
</evidence>
<evidence type="ECO:0000313" key="13">
    <source>
        <dbReference type="Proteomes" id="UP000239589"/>
    </source>
</evidence>
<dbReference type="GO" id="GO:0140359">
    <property type="term" value="F:ABC-type transporter activity"/>
    <property type="evidence" value="ECO:0007669"/>
    <property type="project" value="InterPro"/>
</dbReference>
<dbReference type="Pfam" id="PF01061">
    <property type="entry name" value="ABC2_membrane"/>
    <property type="match status" value="1"/>
</dbReference>
<feature type="transmembrane region" description="Helical" evidence="10">
    <location>
        <begin position="56"/>
        <end position="81"/>
    </location>
</feature>
<dbReference type="PANTHER" id="PTHR30413:SF10">
    <property type="entry name" value="CAPSULE POLYSACCHARIDE EXPORT INNER-MEMBRANE PROTEIN CTRC"/>
    <property type="match status" value="1"/>
</dbReference>
<evidence type="ECO:0000256" key="5">
    <source>
        <dbReference type="ARBA" id="ARBA00022597"/>
    </source>
</evidence>
<dbReference type="GO" id="GO:0015920">
    <property type="term" value="P:lipopolysaccharide transport"/>
    <property type="evidence" value="ECO:0007669"/>
    <property type="project" value="TreeGrafter"/>
</dbReference>
<dbReference type="EMBL" id="PGEM01000083">
    <property type="protein sequence ID" value="PPJ63029.1"/>
    <property type="molecule type" value="Genomic_DNA"/>
</dbReference>
<evidence type="ECO:0000256" key="9">
    <source>
        <dbReference type="ARBA" id="ARBA00023136"/>
    </source>
</evidence>
<organism evidence="12 13">
    <name type="scientific">Cuspidothrix issatschenkoi CHARLIE-1</name>
    <dbReference type="NCBI Taxonomy" id="2052836"/>
    <lineage>
        <taxon>Bacteria</taxon>
        <taxon>Bacillati</taxon>
        <taxon>Cyanobacteriota</taxon>
        <taxon>Cyanophyceae</taxon>
        <taxon>Nostocales</taxon>
        <taxon>Aphanizomenonaceae</taxon>
        <taxon>Cuspidothrix</taxon>
    </lineage>
</organism>
<protein>
    <recommendedName>
        <fullName evidence="10">Transport permease protein</fullName>
    </recommendedName>
</protein>
<evidence type="ECO:0000256" key="8">
    <source>
        <dbReference type="ARBA" id="ARBA00022989"/>
    </source>
</evidence>
<name>A0A2S6CTH5_9CYAN</name>
<evidence type="ECO:0000256" key="7">
    <source>
        <dbReference type="ARBA" id="ARBA00022903"/>
    </source>
</evidence>
<keyword evidence="13" id="KW-1185">Reference proteome</keyword>
<dbReference type="PRINTS" id="PR00164">
    <property type="entry name" value="ABC2TRNSPORT"/>
</dbReference>
<feature type="transmembrane region" description="Helical" evidence="10">
    <location>
        <begin position="12"/>
        <end position="36"/>
    </location>
</feature>
<reference evidence="12 13" key="1">
    <citation type="submission" date="2018-02" db="EMBL/GenBank/DDBJ databases">
        <title>Discovery of a pederin family compound in a non-symbiotic bloom-forming cyanobacterium.</title>
        <authorList>
            <person name="Kust A."/>
            <person name="Mares J."/>
            <person name="Jokela J."/>
            <person name="Urajova P."/>
            <person name="Hajek J."/>
            <person name="Saurav K."/>
            <person name="Voracova K."/>
            <person name="Fewer D.P."/>
            <person name="Haapaniemi E."/>
            <person name="Permi P."/>
            <person name="Rehakova K."/>
            <person name="Sivonen K."/>
            <person name="Hrouzek P."/>
        </authorList>
    </citation>
    <scope>NUCLEOTIDE SEQUENCE [LARGE SCALE GENOMIC DNA]</scope>
    <source>
        <strain evidence="12 13">CHARLIE-1</strain>
    </source>
</reference>
<evidence type="ECO:0000256" key="3">
    <source>
        <dbReference type="ARBA" id="ARBA00022448"/>
    </source>
</evidence>
<evidence type="ECO:0000259" key="11">
    <source>
        <dbReference type="PROSITE" id="PS51012"/>
    </source>
</evidence>
<sequence>MNIRDRYLGSSLGSIWAVLNPLLMLGIYTFVFGYVFKSKLPGSDTTLSYAIWLISGYGPWLAINESIMAATTSVVSGAGLIKNIAFKTEVLPVASSLVGFVPLAVSILFLLILLVIDGNLPTWHVIIVIPVTIILFWFIIAISFFLSAINVFIRDVSVILPNLLMMLLFATPIFYPLELVPGILQIASQANPFYILAEAYRECILNHNIPNLIALGYVLLISYIIYLVGLKFFQRLKGYFDAFL</sequence>
<feature type="transmembrane region" description="Helical" evidence="10">
    <location>
        <begin position="214"/>
        <end position="233"/>
    </location>
</feature>
<comment type="subcellular location">
    <subcellularLocation>
        <location evidence="1 10">Cell membrane</location>
        <topology evidence="1 10">Multi-pass membrane protein</topology>
    </subcellularLocation>
</comment>
<keyword evidence="4 10" id="KW-1003">Cell membrane</keyword>
<comment type="similarity">
    <text evidence="2 10">Belongs to the ABC-2 integral membrane protein family.</text>
</comment>
<evidence type="ECO:0000256" key="1">
    <source>
        <dbReference type="ARBA" id="ARBA00004651"/>
    </source>
</evidence>
<dbReference type="GO" id="GO:0043190">
    <property type="term" value="C:ATP-binding cassette (ABC) transporter complex"/>
    <property type="evidence" value="ECO:0007669"/>
    <property type="project" value="InterPro"/>
</dbReference>
<gene>
    <name evidence="12" type="ORF">CUN59_12425</name>
</gene>
<keyword evidence="3 10" id="KW-0813">Transport</keyword>
<dbReference type="InterPro" id="IPR047817">
    <property type="entry name" value="ABC2_TM_bact-type"/>
</dbReference>